<evidence type="ECO:0000259" key="2">
    <source>
        <dbReference type="PROSITE" id="PS51406"/>
    </source>
</evidence>
<evidence type="ECO:0000313" key="4">
    <source>
        <dbReference type="Proteomes" id="UP000008068"/>
    </source>
</evidence>
<dbReference type="AlphaFoldDB" id="G0MQM0"/>
<dbReference type="InParanoid" id="G0MQM0"/>
<dbReference type="EMBL" id="GL379807">
    <property type="protein sequence ID" value="EGT41539.1"/>
    <property type="molecule type" value="Genomic_DNA"/>
</dbReference>
<gene>
    <name evidence="3" type="ORF">CAEBREN_08526</name>
</gene>
<dbReference type="Proteomes" id="UP000008068">
    <property type="component" value="Unassembled WGS sequence"/>
</dbReference>
<dbReference type="FunCoup" id="G0MQM0">
    <property type="interactions" value="60"/>
</dbReference>
<evidence type="ECO:0000256" key="1">
    <source>
        <dbReference type="SAM" id="Phobius"/>
    </source>
</evidence>
<name>G0MQM0_CAEBE</name>
<dbReference type="HOGENOM" id="CLU_548877_0_0_1"/>
<dbReference type="eggNOG" id="KOG2579">
    <property type="taxonomic scope" value="Eukaryota"/>
</dbReference>
<dbReference type="InterPro" id="IPR002181">
    <property type="entry name" value="Fibrinogen_a/b/g_C_dom"/>
</dbReference>
<dbReference type="InterPro" id="IPR014716">
    <property type="entry name" value="Fibrinogen_a/b/g_C_1"/>
</dbReference>
<organism evidence="4">
    <name type="scientific">Caenorhabditis brenneri</name>
    <name type="common">Nematode worm</name>
    <dbReference type="NCBI Taxonomy" id="135651"/>
    <lineage>
        <taxon>Eukaryota</taxon>
        <taxon>Metazoa</taxon>
        <taxon>Ecdysozoa</taxon>
        <taxon>Nematoda</taxon>
        <taxon>Chromadorea</taxon>
        <taxon>Rhabditida</taxon>
        <taxon>Rhabditina</taxon>
        <taxon>Rhabditomorpha</taxon>
        <taxon>Rhabditoidea</taxon>
        <taxon>Rhabditidae</taxon>
        <taxon>Peloderinae</taxon>
        <taxon>Caenorhabditis</taxon>
    </lineage>
</organism>
<dbReference type="OrthoDB" id="7972392at2759"/>
<dbReference type="SUPFAM" id="SSF56496">
    <property type="entry name" value="Fibrinogen C-terminal domain-like"/>
    <property type="match status" value="1"/>
</dbReference>
<dbReference type="PANTHER" id="PTHR19143:SF445">
    <property type="entry name" value="FIBRINOGEN C-TERMINAL DOMAIN-CONTAINING PROTEIN"/>
    <property type="match status" value="1"/>
</dbReference>
<dbReference type="PROSITE" id="PS51406">
    <property type="entry name" value="FIBRINOGEN_C_2"/>
    <property type="match status" value="1"/>
</dbReference>
<keyword evidence="1" id="KW-1133">Transmembrane helix</keyword>
<keyword evidence="1" id="KW-0472">Membrane</keyword>
<protein>
    <recommendedName>
        <fullName evidence="2">Fibrinogen C-terminal domain-containing protein</fullName>
    </recommendedName>
</protein>
<dbReference type="SMART" id="SM00186">
    <property type="entry name" value="FBG"/>
    <property type="match status" value="1"/>
</dbReference>
<dbReference type="GO" id="GO:0005615">
    <property type="term" value="C:extracellular space"/>
    <property type="evidence" value="ECO:0007669"/>
    <property type="project" value="TreeGrafter"/>
</dbReference>
<evidence type="ECO:0000313" key="3">
    <source>
        <dbReference type="EMBL" id="EGT41539.1"/>
    </source>
</evidence>
<dbReference type="Pfam" id="PF00147">
    <property type="entry name" value="Fibrinogen_C"/>
    <property type="match status" value="1"/>
</dbReference>
<dbReference type="InterPro" id="IPR050373">
    <property type="entry name" value="Fibrinogen_C-term_domain"/>
</dbReference>
<accession>G0MQM0</accession>
<dbReference type="PANTHER" id="PTHR19143">
    <property type="entry name" value="FIBRINOGEN/TENASCIN/ANGIOPOEITIN"/>
    <property type="match status" value="1"/>
</dbReference>
<dbReference type="InterPro" id="IPR036056">
    <property type="entry name" value="Fibrinogen-like_C"/>
</dbReference>
<dbReference type="STRING" id="135651.G0MQM0"/>
<dbReference type="Gene3D" id="3.90.215.10">
    <property type="entry name" value="Gamma Fibrinogen, chain A, domain 1"/>
    <property type="match status" value="1"/>
</dbReference>
<keyword evidence="1" id="KW-0812">Transmembrane</keyword>
<reference evidence="4" key="1">
    <citation type="submission" date="2011-07" db="EMBL/GenBank/DDBJ databases">
        <authorList>
            <consortium name="Caenorhabditis brenneri Sequencing and Analysis Consortium"/>
            <person name="Wilson R.K."/>
        </authorList>
    </citation>
    <scope>NUCLEOTIDE SEQUENCE [LARGE SCALE GENOMIC DNA]</scope>
    <source>
        <strain evidence="4">PB2801</strain>
    </source>
</reference>
<proteinExistence type="predicted"/>
<dbReference type="OMA" id="GYPYIIH"/>
<sequence>MPIESKYGAFQKQIVREYYIPAVTDLVTMNGTTDGPLTSFAENPTKSVEKDALVESQPQFTHPDEVERATVEESKWWWANGKQNEKMSRYFVYVALGTIFFFLVFFAIFVICYIMSSNTPQVATESPVYTIGVVDQEKENLKAAQAGIILPEIIKKESSEQIGGTEGAIQEIKEGLVGEHSISPDEYEKEYEKEDITHDGDIIHDEDIIHDRLSGEEEITITSVIEPVTETATHSIEDTTTTKKASPKFLHFHESVDGEQENQNCLQLHSLGSPSGVYTTAKDLGYSSYCDMDTTSGGWTVVQRREENTVNFHRQELMNYKKGFGNLTGDHWIGLNQLVYIAPTNYPPATLRIEIQGETCDWTCSKKFANTWVGEWKVRFSGEEDGYKLHVESAGTGNLTFNGVDPFLGGDGHRFTTVDHDEDQNPGMNCAAFRMFGPWWHPKECSDASLNGYMQKMVEKYEIKDKNQSAKRYFVWAFEGQTMNGYPYIIHVRKSLMLIKPDPILYQHYEK</sequence>
<keyword evidence="4" id="KW-1185">Reference proteome</keyword>
<feature type="transmembrane region" description="Helical" evidence="1">
    <location>
        <begin position="90"/>
        <end position="116"/>
    </location>
</feature>
<feature type="domain" description="Fibrinogen C-terminal" evidence="2">
    <location>
        <begin position="256"/>
        <end position="452"/>
    </location>
</feature>